<evidence type="ECO:0000313" key="2">
    <source>
        <dbReference type="EMBL" id="AIL44061.1"/>
    </source>
</evidence>
<dbReference type="Pfam" id="PF12680">
    <property type="entry name" value="SnoaL_2"/>
    <property type="match status" value="1"/>
</dbReference>
<dbReference type="Gene3D" id="3.10.450.50">
    <property type="match status" value="1"/>
</dbReference>
<evidence type="ECO:0000259" key="1">
    <source>
        <dbReference type="Pfam" id="PF12680"/>
    </source>
</evidence>
<sequence>MPKAQQFAKTWIQAWNSHDMNAILNHYSEDIEITTPMIKMALGEGDGSLKGKEAVADYLRRALDKMPDLHFELYDVTEGVVSVALYYKSVMDKKAVEVMFFNEEGKVNKMFAHYTV</sequence>
<evidence type="ECO:0000313" key="3">
    <source>
        <dbReference type="Proteomes" id="UP000028933"/>
    </source>
</evidence>
<feature type="domain" description="SnoaL-like" evidence="1">
    <location>
        <begin position="9"/>
        <end position="79"/>
    </location>
</feature>
<name>A0A077E905_9FLAO</name>
<protein>
    <recommendedName>
        <fullName evidence="1">SnoaL-like domain-containing protein</fullName>
    </recommendedName>
</protein>
<dbReference type="SUPFAM" id="SSF54427">
    <property type="entry name" value="NTF2-like"/>
    <property type="match status" value="1"/>
</dbReference>
<dbReference type="Proteomes" id="UP000028933">
    <property type="component" value="Chromosome"/>
</dbReference>
<dbReference type="eggNOG" id="COG4319">
    <property type="taxonomic scope" value="Bacteria"/>
</dbReference>
<dbReference type="InterPro" id="IPR037401">
    <property type="entry name" value="SnoaL-like"/>
</dbReference>
<dbReference type="RefSeq" id="WP_024564774.1">
    <property type="nucleotide sequence ID" value="NZ_CP007547.1"/>
</dbReference>
<accession>A0A077E905</accession>
<dbReference type="EMBL" id="CP007547">
    <property type="protein sequence ID" value="AIL44061.1"/>
    <property type="molecule type" value="Genomic_DNA"/>
</dbReference>
<dbReference type="HOGENOM" id="CLU_133108_0_0_10"/>
<gene>
    <name evidence="2" type="ORF">BD94_0286</name>
</gene>
<dbReference type="STRING" id="1338011.BD94_0286"/>
<reference evidence="2" key="2">
    <citation type="journal article" date="2015" name="Genome Biol. Evol.">
        <title>Complete Genome Sequence and Transcriptomic Analysis of the Novel Pathogen Elizabethkingia anophelis in Response to Oxidative Stress.</title>
        <authorList>
            <person name="Li Y."/>
            <person name="Liu Y."/>
            <person name="Chew S.C."/>
            <person name="Tay M."/>
            <person name="Salido M.M."/>
            <person name="Teo J."/>
            <person name="Lauro F.M."/>
            <person name="Givskov M."/>
            <person name="Yang L."/>
        </authorList>
    </citation>
    <scope>NUCLEOTIDE SEQUENCE</scope>
    <source>
        <strain evidence="2">NUHP1</strain>
    </source>
</reference>
<organism evidence="2 3">
    <name type="scientific">Elizabethkingia anophelis NUHP1</name>
    <dbReference type="NCBI Taxonomy" id="1338011"/>
    <lineage>
        <taxon>Bacteria</taxon>
        <taxon>Pseudomonadati</taxon>
        <taxon>Bacteroidota</taxon>
        <taxon>Flavobacteriia</taxon>
        <taxon>Flavobacteriales</taxon>
        <taxon>Weeksellaceae</taxon>
        <taxon>Elizabethkingia</taxon>
    </lineage>
</organism>
<dbReference type="InterPro" id="IPR032710">
    <property type="entry name" value="NTF2-like_dom_sf"/>
</dbReference>
<dbReference type="AlphaFoldDB" id="A0A077E905"/>
<reference evidence="2" key="1">
    <citation type="journal article" date="2013" name="Lancet">
        <title>First case of E anophelis outbreak in an intensive-care unit.</title>
        <authorList>
            <person name="Teo J."/>
            <person name="Tan S.Y."/>
            <person name="Tay M."/>
            <person name="Ding Y."/>
            <person name="Kjelleberg S."/>
            <person name="Givskov M."/>
            <person name="Lin R.T."/>
            <person name="Yang L."/>
        </authorList>
    </citation>
    <scope>NUCLEOTIDE SEQUENCE [LARGE SCALE GENOMIC DNA]</scope>
    <source>
        <strain evidence="2">NUHP1</strain>
    </source>
</reference>
<dbReference type="KEGG" id="eao:BD94_0286"/>
<proteinExistence type="predicted"/>